<feature type="compositionally biased region" description="Basic residues" evidence="17">
    <location>
        <begin position="1082"/>
        <end position="1095"/>
    </location>
</feature>
<dbReference type="Proteomes" id="UP000479190">
    <property type="component" value="Unassembled WGS sequence"/>
</dbReference>
<dbReference type="EC" id="2.7.12.1" evidence="2"/>
<dbReference type="SMART" id="SM00220">
    <property type="entry name" value="S_TKc"/>
    <property type="match status" value="1"/>
</dbReference>
<keyword evidence="7" id="KW-0418">Kinase</keyword>
<evidence type="ECO:0000256" key="17">
    <source>
        <dbReference type="SAM" id="MobiDB-lite"/>
    </source>
</evidence>
<dbReference type="PROSITE" id="PS50011">
    <property type="entry name" value="PROTEIN_KINASE_DOM"/>
    <property type="match status" value="1"/>
</dbReference>
<proteinExistence type="predicted"/>
<evidence type="ECO:0000256" key="2">
    <source>
        <dbReference type="ARBA" id="ARBA00013203"/>
    </source>
</evidence>
<keyword evidence="6 16" id="KW-0547">Nucleotide-binding</keyword>
<feature type="domain" description="Protein kinase" evidence="18">
    <location>
        <begin position="742"/>
        <end position="1005"/>
    </location>
</feature>
<reference evidence="19 20" key="1">
    <citation type="submission" date="2020-02" db="EMBL/GenBank/DDBJ databases">
        <authorList>
            <person name="Ferguson B K."/>
        </authorList>
    </citation>
    <scope>NUCLEOTIDE SEQUENCE [LARGE SCALE GENOMIC DNA]</scope>
</reference>
<dbReference type="InterPro" id="IPR017441">
    <property type="entry name" value="Protein_kinase_ATP_BS"/>
</dbReference>
<dbReference type="Gene3D" id="1.10.510.10">
    <property type="entry name" value="Transferase(Phosphotransferase) domain 1"/>
    <property type="match status" value="1"/>
</dbReference>
<name>A0A6H5I373_9HYME</name>
<dbReference type="GO" id="GO:0005737">
    <property type="term" value="C:cytoplasm"/>
    <property type="evidence" value="ECO:0007669"/>
    <property type="project" value="UniProtKB-SubCell"/>
</dbReference>
<dbReference type="InterPro" id="IPR008271">
    <property type="entry name" value="Ser/Thr_kinase_AS"/>
</dbReference>
<evidence type="ECO:0000256" key="15">
    <source>
        <dbReference type="ARBA" id="ARBA00051680"/>
    </source>
</evidence>
<evidence type="ECO:0000256" key="5">
    <source>
        <dbReference type="ARBA" id="ARBA00022679"/>
    </source>
</evidence>
<evidence type="ECO:0000256" key="9">
    <source>
        <dbReference type="ARBA" id="ARBA00023137"/>
    </source>
</evidence>
<dbReference type="InterPro" id="IPR011009">
    <property type="entry name" value="Kinase-like_dom_sf"/>
</dbReference>
<comment type="catalytic activity">
    <reaction evidence="13">
        <text>L-seryl-[protein] + ATP = O-phospho-L-seryl-[protein] + ADP + H(+)</text>
        <dbReference type="Rhea" id="RHEA:17989"/>
        <dbReference type="Rhea" id="RHEA-COMP:9863"/>
        <dbReference type="Rhea" id="RHEA-COMP:11604"/>
        <dbReference type="ChEBI" id="CHEBI:15378"/>
        <dbReference type="ChEBI" id="CHEBI:29999"/>
        <dbReference type="ChEBI" id="CHEBI:30616"/>
        <dbReference type="ChEBI" id="CHEBI:83421"/>
        <dbReference type="ChEBI" id="CHEBI:456216"/>
        <dbReference type="EC" id="2.7.12.1"/>
    </reaction>
</comment>
<evidence type="ECO:0000256" key="12">
    <source>
        <dbReference type="ARBA" id="ARBA00042638"/>
    </source>
</evidence>
<dbReference type="GO" id="GO:0005524">
    <property type="term" value="F:ATP binding"/>
    <property type="evidence" value="ECO:0007669"/>
    <property type="project" value="UniProtKB-UniRule"/>
</dbReference>
<organism evidence="19 20">
    <name type="scientific">Trichogramma brassicae</name>
    <dbReference type="NCBI Taxonomy" id="86971"/>
    <lineage>
        <taxon>Eukaryota</taxon>
        <taxon>Metazoa</taxon>
        <taxon>Ecdysozoa</taxon>
        <taxon>Arthropoda</taxon>
        <taxon>Hexapoda</taxon>
        <taxon>Insecta</taxon>
        <taxon>Pterygota</taxon>
        <taxon>Neoptera</taxon>
        <taxon>Endopterygota</taxon>
        <taxon>Hymenoptera</taxon>
        <taxon>Apocrita</taxon>
        <taxon>Proctotrupomorpha</taxon>
        <taxon>Chalcidoidea</taxon>
        <taxon>Trichogrammatidae</taxon>
        <taxon>Trichogramma</taxon>
    </lineage>
</organism>
<evidence type="ECO:0000256" key="16">
    <source>
        <dbReference type="PROSITE-ProRule" id="PRU10141"/>
    </source>
</evidence>
<dbReference type="PROSITE" id="PS00107">
    <property type="entry name" value="PROTEIN_KINASE_ATP"/>
    <property type="match status" value="1"/>
</dbReference>
<keyword evidence="20" id="KW-1185">Reference proteome</keyword>
<dbReference type="InterPro" id="IPR051302">
    <property type="entry name" value="Dual_SerThr-Tyr_Kinase"/>
</dbReference>
<evidence type="ECO:0000259" key="18">
    <source>
        <dbReference type="PROSITE" id="PS50011"/>
    </source>
</evidence>
<keyword evidence="9" id="KW-0829">Tyrosine-protein kinase</keyword>
<feature type="compositionally biased region" description="Basic and acidic residues" evidence="17">
    <location>
        <begin position="486"/>
        <end position="504"/>
    </location>
</feature>
<feature type="compositionally biased region" description="Polar residues" evidence="17">
    <location>
        <begin position="1014"/>
        <end position="1026"/>
    </location>
</feature>
<evidence type="ECO:0000256" key="13">
    <source>
        <dbReference type="ARBA" id="ARBA00049003"/>
    </source>
</evidence>
<feature type="compositionally biased region" description="Acidic residues" evidence="17">
    <location>
        <begin position="526"/>
        <end position="539"/>
    </location>
</feature>
<dbReference type="GO" id="GO:0045743">
    <property type="term" value="P:positive regulation of fibroblast growth factor receptor signaling pathway"/>
    <property type="evidence" value="ECO:0007669"/>
    <property type="project" value="TreeGrafter"/>
</dbReference>
<keyword evidence="4" id="KW-0723">Serine/threonine-protein kinase</keyword>
<evidence type="ECO:0000256" key="7">
    <source>
        <dbReference type="ARBA" id="ARBA00022777"/>
    </source>
</evidence>
<gene>
    <name evidence="19" type="ORF">TBRA_LOCUS4375</name>
</gene>
<dbReference type="Pfam" id="PF00069">
    <property type="entry name" value="Pkinase"/>
    <property type="match status" value="1"/>
</dbReference>
<feature type="region of interest" description="Disordered" evidence="17">
    <location>
        <begin position="1014"/>
        <end position="1041"/>
    </location>
</feature>
<evidence type="ECO:0000256" key="8">
    <source>
        <dbReference type="ARBA" id="ARBA00022840"/>
    </source>
</evidence>
<evidence type="ECO:0000313" key="20">
    <source>
        <dbReference type="Proteomes" id="UP000479190"/>
    </source>
</evidence>
<feature type="region of interest" description="Disordered" evidence="17">
    <location>
        <begin position="1070"/>
        <end position="1098"/>
    </location>
</feature>
<evidence type="ECO:0000256" key="14">
    <source>
        <dbReference type="ARBA" id="ARBA00049308"/>
    </source>
</evidence>
<dbReference type="GO" id="GO:0043066">
    <property type="term" value="P:negative regulation of apoptotic process"/>
    <property type="evidence" value="ECO:0007669"/>
    <property type="project" value="TreeGrafter"/>
</dbReference>
<comment type="subcellular location">
    <subcellularLocation>
        <location evidence="1">Cytoplasm</location>
    </subcellularLocation>
</comment>
<keyword evidence="3" id="KW-0963">Cytoplasm</keyword>
<dbReference type="GO" id="GO:0070374">
    <property type="term" value="P:positive regulation of ERK1 and ERK2 cascade"/>
    <property type="evidence" value="ECO:0007669"/>
    <property type="project" value="TreeGrafter"/>
</dbReference>
<comment type="catalytic activity">
    <reaction evidence="15">
        <text>L-tyrosyl-[protein] + ATP = O-phospho-L-tyrosyl-[protein] + ADP + H(+)</text>
        <dbReference type="Rhea" id="RHEA:10596"/>
        <dbReference type="Rhea" id="RHEA-COMP:10136"/>
        <dbReference type="Rhea" id="RHEA-COMP:20101"/>
        <dbReference type="ChEBI" id="CHEBI:15378"/>
        <dbReference type="ChEBI" id="CHEBI:30616"/>
        <dbReference type="ChEBI" id="CHEBI:46858"/>
        <dbReference type="ChEBI" id="CHEBI:61978"/>
        <dbReference type="ChEBI" id="CHEBI:456216"/>
        <dbReference type="EC" id="2.7.12.1"/>
    </reaction>
</comment>
<dbReference type="OrthoDB" id="122279at2759"/>
<dbReference type="GO" id="GO:0004713">
    <property type="term" value="F:protein tyrosine kinase activity"/>
    <property type="evidence" value="ECO:0007669"/>
    <property type="project" value="UniProtKB-KW"/>
</dbReference>
<dbReference type="AlphaFoldDB" id="A0A6H5I373"/>
<dbReference type="GO" id="GO:0044344">
    <property type="term" value="P:cellular response to fibroblast growth factor stimulus"/>
    <property type="evidence" value="ECO:0007669"/>
    <property type="project" value="TreeGrafter"/>
</dbReference>
<dbReference type="PANTHER" id="PTHR46392">
    <property type="entry name" value="DUAL SERINE/THREONINE AND TYROSINE PROTEIN KINASE"/>
    <property type="match status" value="1"/>
</dbReference>
<dbReference type="GO" id="GO:0004712">
    <property type="term" value="F:protein serine/threonine/tyrosine kinase activity"/>
    <property type="evidence" value="ECO:0007669"/>
    <property type="project" value="UniProtKB-EC"/>
</dbReference>
<dbReference type="InterPro" id="IPR000719">
    <property type="entry name" value="Prot_kinase_dom"/>
</dbReference>
<evidence type="ECO:0000256" key="10">
    <source>
        <dbReference type="ARBA" id="ARBA00040421"/>
    </source>
</evidence>
<dbReference type="GO" id="GO:0004674">
    <property type="term" value="F:protein serine/threonine kinase activity"/>
    <property type="evidence" value="ECO:0007669"/>
    <property type="project" value="UniProtKB-KW"/>
</dbReference>
<dbReference type="SUPFAM" id="SSF56112">
    <property type="entry name" value="Protein kinase-like (PK-like)"/>
    <property type="match status" value="1"/>
</dbReference>
<accession>A0A6H5I373</accession>
<evidence type="ECO:0000256" key="1">
    <source>
        <dbReference type="ARBA" id="ARBA00004496"/>
    </source>
</evidence>
<evidence type="ECO:0000256" key="6">
    <source>
        <dbReference type="ARBA" id="ARBA00022741"/>
    </source>
</evidence>
<evidence type="ECO:0000256" key="11">
    <source>
        <dbReference type="ARBA" id="ARBA00041268"/>
    </source>
</evidence>
<feature type="region of interest" description="Disordered" evidence="17">
    <location>
        <begin position="468"/>
        <end position="539"/>
    </location>
</feature>
<dbReference type="PROSITE" id="PS00108">
    <property type="entry name" value="PROTEIN_KINASE_ST"/>
    <property type="match status" value="1"/>
</dbReference>
<protein>
    <recommendedName>
        <fullName evidence="10">Dual serine/threonine and tyrosine protein kinase</fullName>
        <ecNumber evidence="2">2.7.12.1</ecNumber>
    </recommendedName>
    <alternativeName>
        <fullName evidence="12">Dusty protein kinase</fullName>
    </alternativeName>
    <alternativeName>
        <fullName evidence="11">Receptor-interacting serine/threonine-protein kinase 5</fullName>
    </alternativeName>
</protein>
<keyword evidence="8 16" id="KW-0067">ATP-binding</keyword>
<evidence type="ECO:0000256" key="3">
    <source>
        <dbReference type="ARBA" id="ARBA00022490"/>
    </source>
</evidence>
<evidence type="ECO:0000256" key="4">
    <source>
        <dbReference type="ARBA" id="ARBA00022527"/>
    </source>
</evidence>
<feature type="binding site" evidence="16">
    <location>
        <position position="772"/>
    </location>
    <ligand>
        <name>ATP</name>
        <dbReference type="ChEBI" id="CHEBI:30616"/>
    </ligand>
</feature>
<dbReference type="EMBL" id="CADCXV010000678">
    <property type="protein sequence ID" value="CAB0032437.1"/>
    <property type="molecule type" value="Genomic_DNA"/>
</dbReference>
<dbReference type="PANTHER" id="PTHR46392:SF1">
    <property type="entry name" value="DUAL SERINE_THREONINE AND TYROSINE PROTEIN KINASE"/>
    <property type="match status" value="1"/>
</dbReference>
<feature type="compositionally biased region" description="Polar residues" evidence="17">
    <location>
        <begin position="468"/>
        <end position="485"/>
    </location>
</feature>
<sequence>MVSKLPHEFRKFNRNKNHIRRIFKETKHVLESISLENFFPGENIVEDLLPATTLDKVNNLLNNNPAIVIFGQNNKAKATLVNHILSTELLPTYAGTWRWMKITHGPTNYANLTLGLEYEVVDYLTENDKTWVTLTAEQLTENDNVDPCCPHVLEIKLNQPMLKDGVQIFVLPDCKPNTIRVLTKNNFKLLPVFLYALGEEVLSSEAMDELRMLRETYPNNPVLFVSALTNLSLESLDSADLTKSEQRRLLVHSKGWSDDSNSIITTEEDSLLRSCSTQYSSVKSPTRSRLNSVKEQDDEGLDLEQINSLGLTWMDQLTSLGFMGEPNDVDHSAWLDQERSMSSDLLDSCTKPGKIADNNNSEPVVEIHRMIVQSYLFLDKIVYFIRGCLQNYLVNVSNELNDVHTTSLRKFMLSAFDMAREIQITPVRISYAQKKEYELYYSLMSVVNAKQQEITELMHTTIQEMLDEVQSTPKSESKPGSSQNNDQDKVNASDVYKDDHKAEAADEDEINPVDGNHDKKKKIKDDDDDEDDDDDDEDREWTATVRAATAEVQRRVLSRLGDRVARQMIESVNCLRETFVGTLQRCLQSLEKSYDHETSLTASEALAQILSAAYTVNLQNSSPTLVHSFLERVRQLLKSVPLPWAPTPVLNKAWRQRVTVDVLNSLSPPRLARAIALQFRDKVKASHDTFQQALRSLENHYSGKLERTEEQRVAIRKYHAPRIAKLALESTSMSDMVRYGIPHQGKEIGRGQYGIVFACDGWGGAPGPCAIKSVVPPDEKHWNDLAMEFYFTRSIPDHKRILKLRGSVIDHTYGSGNYGCGAAVLLITDRMSRDLYCGIRSGLTWLERVQISIDVLEGIRYLHSQGLVHRDIKLKNVLLDTENRAKLTDLGFCITEAMMSGSIVGTPVHMAPELLTGHYDASVDIYAFGILFWYVCAGHVRLPYAFEQFHNKEQLWTSVRKGIRPERLIVFDDECWNLMEQCWAGDPAKRPHLGAILPVLESIYVKAEMNAPPQTQAMLTGNSPDSTTKHRSKSSVNNNNRFKSIADEVNNRNNNIKIRQAMELLQEPNNLRGEAPSPAFLSKRRSKKPMTRTPKHPGFFHASACSNLYIQMQEF</sequence>
<comment type="catalytic activity">
    <reaction evidence="14">
        <text>L-threonyl-[protein] + ATP = O-phospho-L-threonyl-[protein] + ADP + H(+)</text>
        <dbReference type="Rhea" id="RHEA:46608"/>
        <dbReference type="Rhea" id="RHEA-COMP:11060"/>
        <dbReference type="Rhea" id="RHEA-COMP:11605"/>
        <dbReference type="ChEBI" id="CHEBI:15378"/>
        <dbReference type="ChEBI" id="CHEBI:30013"/>
        <dbReference type="ChEBI" id="CHEBI:30616"/>
        <dbReference type="ChEBI" id="CHEBI:61977"/>
        <dbReference type="ChEBI" id="CHEBI:456216"/>
        <dbReference type="EC" id="2.7.12.1"/>
    </reaction>
</comment>
<keyword evidence="5" id="KW-0808">Transferase</keyword>
<evidence type="ECO:0000313" key="19">
    <source>
        <dbReference type="EMBL" id="CAB0032437.1"/>
    </source>
</evidence>